<dbReference type="InterPro" id="IPR027443">
    <property type="entry name" value="IPNS-like_sf"/>
</dbReference>
<name>S8AMZ3_DACHA</name>
<dbReference type="PANTHER" id="PTHR30613:SF1">
    <property type="entry name" value="DUF1479 DOMAIN PROTEIN (AFU_ORTHOLOGUE AFUA_5G09280)"/>
    <property type="match status" value="1"/>
</dbReference>
<protein>
    <recommendedName>
        <fullName evidence="3">DUF1479 domain protein</fullName>
    </recommendedName>
</protein>
<dbReference type="HOGENOM" id="CLU_011148_0_0_1"/>
<reference evidence="1 2" key="1">
    <citation type="journal article" date="2013" name="PLoS Genet.">
        <title>Genomic mechanisms accounting for the adaptation to parasitism in nematode-trapping fungi.</title>
        <authorList>
            <person name="Meerupati T."/>
            <person name="Andersson K.M."/>
            <person name="Friman E."/>
            <person name="Kumar D."/>
            <person name="Tunlid A."/>
            <person name="Ahren D."/>
        </authorList>
    </citation>
    <scope>NUCLEOTIDE SEQUENCE [LARGE SCALE GENOMIC DNA]</scope>
    <source>
        <strain evidence="1 2">CBS 200.50</strain>
    </source>
</reference>
<dbReference type="SUPFAM" id="SSF51197">
    <property type="entry name" value="Clavaminate synthase-like"/>
    <property type="match status" value="1"/>
</dbReference>
<dbReference type="InterPro" id="IPR010856">
    <property type="entry name" value="Gig2-like"/>
</dbReference>
<reference evidence="2" key="2">
    <citation type="submission" date="2013-04" db="EMBL/GenBank/DDBJ databases">
        <title>Genomic mechanisms accounting for the adaptation to parasitism in nematode-trapping fungi.</title>
        <authorList>
            <person name="Ahren D.G."/>
        </authorList>
    </citation>
    <scope>NUCLEOTIDE SEQUENCE [LARGE SCALE GENOMIC DNA]</scope>
    <source>
        <strain evidence="2">CBS 200.50</strain>
    </source>
</reference>
<dbReference type="OrthoDB" id="8249012at2759"/>
<evidence type="ECO:0008006" key="3">
    <source>
        <dbReference type="Google" id="ProtNLM"/>
    </source>
</evidence>
<evidence type="ECO:0000313" key="1">
    <source>
        <dbReference type="EMBL" id="EPS44239.1"/>
    </source>
</evidence>
<dbReference type="AlphaFoldDB" id="S8AMZ3"/>
<dbReference type="Gene3D" id="2.60.120.330">
    <property type="entry name" value="B-lactam Antibiotic, Isopenicillin N Synthase, Chain"/>
    <property type="match status" value="1"/>
</dbReference>
<dbReference type="STRING" id="1284197.S8AMZ3"/>
<comment type="caution">
    <text evidence="1">The sequence shown here is derived from an EMBL/GenBank/DDBJ whole genome shotgun (WGS) entry which is preliminary data.</text>
</comment>
<keyword evidence="2" id="KW-1185">Reference proteome</keyword>
<accession>S8AMZ3</accession>
<dbReference type="EMBL" id="AQGS01000055">
    <property type="protein sequence ID" value="EPS44239.1"/>
    <property type="molecule type" value="Genomic_DNA"/>
</dbReference>
<gene>
    <name evidence="1" type="ORF">H072_1754</name>
</gene>
<evidence type="ECO:0000313" key="2">
    <source>
        <dbReference type="Proteomes" id="UP000015100"/>
    </source>
</evidence>
<dbReference type="PANTHER" id="PTHR30613">
    <property type="entry name" value="UNCHARACTERIZED PROTEIN YBIU-RELATED"/>
    <property type="match status" value="1"/>
</dbReference>
<proteinExistence type="predicted"/>
<dbReference type="eggNOG" id="ENOG502QW87">
    <property type="taxonomic scope" value="Eukaryota"/>
</dbReference>
<dbReference type="Proteomes" id="UP000015100">
    <property type="component" value="Unassembled WGS sequence"/>
</dbReference>
<dbReference type="Pfam" id="PF07350">
    <property type="entry name" value="Gig2-like"/>
    <property type="match status" value="1"/>
</dbReference>
<sequence>MPGKIHQWPLWPEYSVDTRSSVDKDFIDAKKAIISEYGPEKLKQGWIRICKQLESITDDISRRGNEIIPVCTSNVIENGFSTEEEQRIKKAGCVVIREVIEKEEARKIYTDVHNYISDNKGTISAWPAETPSMYEIYDSPMQNSIRSNPRHLKAQRLLNKLWHDKSGETSPDPLIYYDGVRDRPPKQVFLGLGPHIDAGSLSRWAAPTYRKVYEAIFSGNPENHDAWNLELRKDAVQDLFKAPSHSSVFRAFQGWTALTPSKAREGSIMLYPNVQATISYMLLRPFFQPPKDKSDIMDASKWTFDDSDSYSFPGTEKDLSQCLSRTSHPHLRLEECMVHVPDIQPGDTVWWHSDLCHAVDPEHEGVENASVAFIAAVPTTQIAKKYIKQQLADALSGRQPSDTQGTVNETHLKGYKGHEGFSEEARQAFGYYL</sequence>
<organism evidence="1 2">
    <name type="scientific">Dactylellina haptotyla (strain CBS 200.50)</name>
    <name type="common">Nematode-trapping fungus</name>
    <name type="synonym">Monacrosporium haptotylum</name>
    <dbReference type="NCBI Taxonomy" id="1284197"/>
    <lineage>
        <taxon>Eukaryota</taxon>
        <taxon>Fungi</taxon>
        <taxon>Dikarya</taxon>
        <taxon>Ascomycota</taxon>
        <taxon>Pezizomycotina</taxon>
        <taxon>Orbiliomycetes</taxon>
        <taxon>Orbiliales</taxon>
        <taxon>Orbiliaceae</taxon>
        <taxon>Dactylellina</taxon>
    </lineage>
</organism>
<dbReference type="OMA" id="SIQAWPK"/>